<dbReference type="PROSITE" id="PS50011">
    <property type="entry name" value="PROTEIN_KINASE_DOM"/>
    <property type="match status" value="1"/>
</dbReference>
<dbReference type="AlphaFoldDB" id="A0A1M2V255"/>
<gene>
    <name evidence="2" type="ORF">TRAPUB_7873</name>
</gene>
<feature type="domain" description="Protein kinase" evidence="1">
    <location>
        <begin position="63"/>
        <end position="373"/>
    </location>
</feature>
<comment type="caution">
    <text evidence="2">The sequence shown here is derived from an EMBL/GenBank/DDBJ whole genome shotgun (WGS) entry which is preliminary data.</text>
</comment>
<organism evidence="2 3">
    <name type="scientific">Trametes pubescens</name>
    <name type="common">White-rot fungus</name>
    <dbReference type="NCBI Taxonomy" id="154538"/>
    <lineage>
        <taxon>Eukaryota</taxon>
        <taxon>Fungi</taxon>
        <taxon>Dikarya</taxon>
        <taxon>Basidiomycota</taxon>
        <taxon>Agaricomycotina</taxon>
        <taxon>Agaricomycetes</taxon>
        <taxon>Polyporales</taxon>
        <taxon>Polyporaceae</taxon>
        <taxon>Trametes</taxon>
    </lineage>
</organism>
<dbReference type="EMBL" id="MNAD01001726">
    <property type="protein sequence ID" value="OJT01671.1"/>
    <property type="molecule type" value="Genomic_DNA"/>
</dbReference>
<evidence type="ECO:0000259" key="1">
    <source>
        <dbReference type="PROSITE" id="PS50011"/>
    </source>
</evidence>
<dbReference type="Proteomes" id="UP000184267">
    <property type="component" value="Unassembled WGS sequence"/>
</dbReference>
<evidence type="ECO:0000313" key="2">
    <source>
        <dbReference type="EMBL" id="OJT01671.1"/>
    </source>
</evidence>
<dbReference type="GO" id="GO:0004672">
    <property type="term" value="F:protein kinase activity"/>
    <property type="evidence" value="ECO:0007669"/>
    <property type="project" value="InterPro"/>
</dbReference>
<evidence type="ECO:0000313" key="3">
    <source>
        <dbReference type="Proteomes" id="UP000184267"/>
    </source>
</evidence>
<protein>
    <recommendedName>
        <fullName evidence="1">Protein kinase domain-containing protein</fullName>
    </recommendedName>
</protein>
<dbReference type="OrthoDB" id="2747361at2759"/>
<dbReference type="GO" id="GO:0005524">
    <property type="term" value="F:ATP binding"/>
    <property type="evidence" value="ECO:0007669"/>
    <property type="project" value="InterPro"/>
</dbReference>
<dbReference type="InterPro" id="IPR011009">
    <property type="entry name" value="Kinase-like_dom_sf"/>
</dbReference>
<dbReference type="SUPFAM" id="SSF56112">
    <property type="entry name" value="Protein kinase-like (PK-like)"/>
    <property type="match status" value="1"/>
</dbReference>
<dbReference type="OMA" id="YPVLECK"/>
<dbReference type="Gene3D" id="1.10.510.10">
    <property type="entry name" value="Transferase(Phosphotransferase) domain 1"/>
    <property type="match status" value="1"/>
</dbReference>
<keyword evidence="3" id="KW-1185">Reference proteome</keyword>
<reference evidence="2 3" key="1">
    <citation type="submission" date="2016-10" db="EMBL/GenBank/DDBJ databases">
        <title>Genome sequence of the basidiomycete white-rot fungus Trametes pubescens.</title>
        <authorList>
            <person name="Makela M.R."/>
            <person name="Granchi Z."/>
            <person name="Peng M."/>
            <person name="De Vries R.P."/>
            <person name="Grigoriev I."/>
            <person name="Riley R."/>
            <person name="Hilden K."/>
        </authorList>
    </citation>
    <scope>NUCLEOTIDE SEQUENCE [LARGE SCALE GENOMIC DNA]</scope>
    <source>
        <strain evidence="2 3">FBCC735</strain>
    </source>
</reference>
<dbReference type="STRING" id="154538.A0A1M2V255"/>
<proteinExistence type="predicted"/>
<sequence>MAEIYEPGIVIPFWLSYDSWFQTHGILLYPLCPLWHDHTSRRWFPPDDQPPDPVLPFAYRLSWEEEQTHGLGVQARFAYGQDASGRDVFIKIIEKGSTEHAINRYLLENGDLFREDRFPSVLPPVAILDSPHDFSFLVMPLWNSSIQIRHNFATVRDVMKLVRCLLVGLTFLHDHRIAHRDINHTNVLMNCYCPALDDFWVRDMLRDHIQTSGRVEYALFDFNLSVQFPAHVDIRTARLPSREAWCGALMFHPTDATMGQPEYNPFPFDVACLGNLLLYHFARFSASEALVFYDEHLAHLSEEVLKTSIVAEPSFDPLNDPDSYWELLGSGDRERWKQYRVPPRPWSHRLLLWLAAWPSGWEIFCTLRCILHV</sequence>
<name>A0A1M2V255_TRAPU</name>
<accession>A0A1M2V255</accession>
<dbReference type="InterPro" id="IPR000719">
    <property type="entry name" value="Prot_kinase_dom"/>
</dbReference>